<keyword evidence="2" id="KW-0812">Transmembrane</keyword>
<evidence type="ECO:0000313" key="3">
    <source>
        <dbReference type="EMBL" id="ADG90045.1"/>
    </source>
</evidence>
<evidence type="ECO:0000256" key="2">
    <source>
        <dbReference type="SAM" id="Phobius"/>
    </source>
</evidence>
<dbReference type="AlphaFoldDB" id="D6Y9L4"/>
<evidence type="ECO:0000256" key="1">
    <source>
        <dbReference type="SAM" id="MobiDB-lite"/>
    </source>
</evidence>
<sequence length="81" mass="8970">MTSASTRRERRFCRIPDEEYERARRSAPSQSPPQPPKASERPGGTSISAGLGGVLAVLAAAIAYLTLRRLRPPERRPDRAR</sequence>
<dbReference type="KEGG" id="tbi:Tbis_3355"/>
<feature type="compositionally biased region" description="Basic and acidic residues" evidence="1">
    <location>
        <begin position="12"/>
        <end position="24"/>
    </location>
</feature>
<gene>
    <name evidence="3" type="ordered locus">Tbis_3355</name>
</gene>
<organism evidence="3 4">
    <name type="scientific">Thermobispora bispora (strain ATCC 19993 / DSM 43833 / CBS 139.67 / JCM 10125 / KCTC 9307 / NBRC 14880 / R51)</name>
    <dbReference type="NCBI Taxonomy" id="469371"/>
    <lineage>
        <taxon>Bacteria</taxon>
        <taxon>Bacillati</taxon>
        <taxon>Actinomycetota</taxon>
        <taxon>Actinomycetes</taxon>
        <taxon>Streptosporangiales</taxon>
        <taxon>Streptosporangiaceae</taxon>
        <taxon>Thermobispora</taxon>
    </lineage>
</organism>
<protein>
    <submittedName>
        <fullName evidence="3">Uncharacterized protein</fullName>
    </submittedName>
</protein>
<keyword evidence="4" id="KW-1185">Reference proteome</keyword>
<accession>D6Y9L4</accession>
<name>D6Y9L4_THEBD</name>
<keyword evidence="2" id="KW-1133">Transmembrane helix</keyword>
<evidence type="ECO:0000313" key="4">
    <source>
        <dbReference type="Proteomes" id="UP000006640"/>
    </source>
</evidence>
<dbReference type="STRING" id="469371.Tbis_3355"/>
<reference evidence="3 4" key="1">
    <citation type="submission" date="2010-01" db="EMBL/GenBank/DDBJ databases">
        <title>The complete genome of Thermobispora bispora DSM 43833.</title>
        <authorList>
            <consortium name="US DOE Joint Genome Institute (JGI-PGF)"/>
            <person name="Lucas S."/>
            <person name="Copeland A."/>
            <person name="Lapidus A."/>
            <person name="Glavina del Rio T."/>
            <person name="Dalin E."/>
            <person name="Tice H."/>
            <person name="Bruce D."/>
            <person name="Goodwin L."/>
            <person name="Pitluck S."/>
            <person name="Kyrpides N."/>
            <person name="Mavromatis K."/>
            <person name="Ivanova N."/>
            <person name="Mikhailova N."/>
            <person name="Chertkov O."/>
            <person name="Brettin T."/>
            <person name="Detter J.C."/>
            <person name="Han C."/>
            <person name="Larimer F."/>
            <person name="Land M."/>
            <person name="Hauser L."/>
            <person name="Markowitz V."/>
            <person name="Cheng J.-F."/>
            <person name="Hugenholtz P."/>
            <person name="Woyke T."/>
            <person name="Wu D."/>
            <person name="Jando M."/>
            <person name="Schneider S."/>
            <person name="Klenk H.-P."/>
            <person name="Eisen J.A."/>
        </authorList>
    </citation>
    <scope>NUCLEOTIDE SEQUENCE [LARGE SCALE GENOMIC DNA]</scope>
    <source>
        <strain evidence="4">ATCC 19993 / DSM 43833 / CBS 139.67 / JCM 10125 / KCTC 9307 / NBRC 14880 / R51</strain>
    </source>
</reference>
<dbReference type="HOGENOM" id="CLU_2572735_0_0_11"/>
<feature type="region of interest" description="Disordered" evidence="1">
    <location>
        <begin position="1"/>
        <end position="49"/>
    </location>
</feature>
<feature type="transmembrane region" description="Helical" evidence="2">
    <location>
        <begin position="47"/>
        <end position="67"/>
    </location>
</feature>
<dbReference type="Proteomes" id="UP000006640">
    <property type="component" value="Chromosome"/>
</dbReference>
<proteinExistence type="predicted"/>
<dbReference type="EMBL" id="CP001874">
    <property type="protein sequence ID" value="ADG90045.1"/>
    <property type="molecule type" value="Genomic_DNA"/>
</dbReference>
<keyword evidence="2" id="KW-0472">Membrane</keyword>